<evidence type="ECO:0000256" key="1">
    <source>
        <dbReference type="PROSITE-ProRule" id="PRU00169"/>
    </source>
</evidence>
<dbReference type="Proteomes" id="UP000317332">
    <property type="component" value="Unassembled WGS sequence"/>
</dbReference>
<organism evidence="3 4">
    <name type="scientific">Paucihalobacter ruber</name>
    <dbReference type="NCBI Taxonomy" id="2567861"/>
    <lineage>
        <taxon>Bacteria</taxon>
        <taxon>Pseudomonadati</taxon>
        <taxon>Bacteroidota</taxon>
        <taxon>Flavobacteriia</taxon>
        <taxon>Flavobacteriales</taxon>
        <taxon>Flavobacteriaceae</taxon>
        <taxon>Paucihalobacter</taxon>
    </lineage>
</organism>
<proteinExistence type="predicted"/>
<evidence type="ECO:0000313" key="4">
    <source>
        <dbReference type="Proteomes" id="UP000317332"/>
    </source>
</evidence>
<dbReference type="InterPro" id="IPR011006">
    <property type="entry name" value="CheY-like_superfamily"/>
</dbReference>
<dbReference type="OrthoDB" id="659223at2"/>
<dbReference type="EMBL" id="VHIQ01000001">
    <property type="protein sequence ID" value="TPV35768.1"/>
    <property type="molecule type" value="Genomic_DNA"/>
</dbReference>
<reference evidence="3 4" key="1">
    <citation type="submission" date="2019-06" db="EMBL/GenBank/DDBJ databases">
        <title>Flavobacteriaceae Paucihalobacterium erythroidium CWB-1, complete genome.</title>
        <authorList>
            <person name="Wu S."/>
        </authorList>
    </citation>
    <scope>NUCLEOTIDE SEQUENCE [LARGE SCALE GENOMIC DNA]</scope>
    <source>
        <strain evidence="3 4">CWB-1</strain>
    </source>
</reference>
<keyword evidence="4" id="KW-1185">Reference proteome</keyword>
<dbReference type="Gene3D" id="3.40.50.2300">
    <property type="match status" value="1"/>
</dbReference>
<feature type="domain" description="Response regulatory" evidence="2">
    <location>
        <begin position="4"/>
        <end position="132"/>
    </location>
</feature>
<gene>
    <name evidence="3" type="ORF">FJ651_02300</name>
</gene>
<dbReference type="RefSeq" id="WP_140988777.1">
    <property type="nucleotide sequence ID" value="NZ_VHIQ01000001.1"/>
</dbReference>
<sequence>MFSKVLIADDLESINMGVSAVLEKMNIPQIHRVNYCDDALLKVKAAAKDGCAFDLVVTDLSFKTDHREQSIRSGDELALALKLNFPNLKIIVYSVEERIPMVRKLIKSHGVDAYVCKGRRGLLELELAINSISNNHIYVSPQVESALHKKSVMEIEDYDIELLKHLAKGMVQDEIAHEFKVQRIKPYSLSSVEKRIGLLRIQFGAKNATQLIATVKDLGLI</sequence>
<dbReference type="AlphaFoldDB" id="A0A506PQC6"/>
<dbReference type="SMART" id="SM00448">
    <property type="entry name" value="REC"/>
    <property type="match status" value="1"/>
</dbReference>
<evidence type="ECO:0000313" key="3">
    <source>
        <dbReference type="EMBL" id="TPV35768.1"/>
    </source>
</evidence>
<keyword evidence="1" id="KW-0597">Phosphoprotein</keyword>
<evidence type="ECO:0000259" key="2">
    <source>
        <dbReference type="PROSITE" id="PS50110"/>
    </source>
</evidence>
<accession>A0A506PQC6</accession>
<name>A0A506PQC6_9FLAO</name>
<dbReference type="PROSITE" id="PS50110">
    <property type="entry name" value="RESPONSE_REGULATORY"/>
    <property type="match status" value="1"/>
</dbReference>
<dbReference type="GO" id="GO:0000160">
    <property type="term" value="P:phosphorelay signal transduction system"/>
    <property type="evidence" value="ECO:0007669"/>
    <property type="project" value="InterPro"/>
</dbReference>
<protein>
    <submittedName>
        <fullName evidence="3">Response regulator transcription factor</fullName>
    </submittedName>
</protein>
<comment type="caution">
    <text evidence="3">The sequence shown here is derived from an EMBL/GenBank/DDBJ whole genome shotgun (WGS) entry which is preliminary data.</text>
</comment>
<dbReference type="InterPro" id="IPR001789">
    <property type="entry name" value="Sig_transdc_resp-reg_receiver"/>
</dbReference>
<feature type="modified residue" description="4-aspartylphosphate" evidence="1">
    <location>
        <position position="59"/>
    </location>
</feature>
<dbReference type="SUPFAM" id="SSF52172">
    <property type="entry name" value="CheY-like"/>
    <property type="match status" value="1"/>
</dbReference>